<evidence type="ECO:0008006" key="4">
    <source>
        <dbReference type="Google" id="ProtNLM"/>
    </source>
</evidence>
<sequence length="205" mass="21000">MNLRRVVVVVVALIVAAVVVGGLWALLAPVPDLVVEHGGQMRFATEADPAKLFDGVAIFAFLSLGLGALIALATWFGLRSSRGLGGLAFVTLMSIATSALAIDLAGRFGRMAHGALDRSVPGTYQGTVNLWLEGDVGPAWVLLVCAPTAGVLVYLICVIASAHADLGVGDLEPAQAPVAVDAGLAPIDAVGPEVTSEDEGPRTRP</sequence>
<feature type="transmembrane region" description="Helical" evidence="1">
    <location>
        <begin position="56"/>
        <end position="76"/>
    </location>
</feature>
<dbReference type="STRING" id="644548.SCNU_06645"/>
<feature type="transmembrane region" description="Helical" evidence="1">
    <location>
        <begin position="7"/>
        <end position="27"/>
    </location>
</feature>
<dbReference type="RefSeq" id="WP_009678572.1">
    <property type="nucleotide sequence ID" value="NZ_AEUD01000004.1"/>
</dbReference>
<dbReference type="InterPro" id="IPR021213">
    <property type="entry name" value="DUF2567"/>
</dbReference>
<evidence type="ECO:0000313" key="3">
    <source>
        <dbReference type="Proteomes" id="UP000035065"/>
    </source>
</evidence>
<dbReference type="Pfam" id="PF10821">
    <property type="entry name" value="DUF2567"/>
    <property type="match status" value="1"/>
</dbReference>
<keyword evidence="1" id="KW-0812">Transmembrane</keyword>
<feature type="transmembrane region" description="Helical" evidence="1">
    <location>
        <begin position="139"/>
        <end position="162"/>
    </location>
</feature>
<reference evidence="2 3" key="1">
    <citation type="journal article" date="2011" name="J. Bacteriol.">
        <title>Draft Genome Sequence of Gordonia neofelifaecis NRRL B-59395, a Cholesterol-Degrading Actinomycete.</title>
        <authorList>
            <person name="Ge F."/>
            <person name="Li W."/>
            <person name="Chen G."/>
            <person name="Liu Y."/>
            <person name="Zhang G."/>
            <person name="Yong B."/>
            <person name="Wang Q."/>
            <person name="Wang N."/>
            <person name="Huang Z."/>
            <person name="Li W."/>
            <person name="Wang J."/>
            <person name="Wu C."/>
            <person name="Xie Q."/>
            <person name="Liu G."/>
        </authorList>
    </citation>
    <scope>NUCLEOTIDE SEQUENCE [LARGE SCALE GENOMIC DNA]</scope>
    <source>
        <strain evidence="2 3">NRRL B-59395</strain>
    </source>
</reference>
<comment type="caution">
    <text evidence="2">The sequence shown here is derived from an EMBL/GenBank/DDBJ whole genome shotgun (WGS) entry which is preliminary data.</text>
</comment>
<protein>
    <recommendedName>
        <fullName evidence="4">DUF2567 domain-containing protein</fullName>
    </recommendedName>
</protein>
<dbReference type="OrthoDB" id="4376578at2"/>
<evidence type="ECO:0000313" key="2">
    <source>
        <dbReference type="EMBL" id="EGD55899.1"/>
    </source>
</evidence>
<dbReference type="AlphaFoldDB" id="F1YHR1"/>
<name>F1YHR1_9ACTN</name>
<keyword evidence="1" id="KW-1133">Transmembrane helix</keyword>
<gene>
    <name evidence="2" type="ORF">SCNU_06645</name>
</gene>
<keyword evidence="1" id="KW-0472">Membrane</keyword>
<proteinExistence type="predicted"/>
<keyword evidence="3" id="KW-1185">Reference proteome</keyword>
<dbReference type="Proteomes" id="UP000035065">
    <property type="component" value="Unassembled WGS sequence"/>
</dbReference>
<evidence type="ECO:0000256" key="1">
    <source>
        <dbReference type="SAM" id="Phobius"/>
    </source>
</evidence>
<feature type="transmembrane region" description="Helical" evidence="1">
    <location>
        <begin position="83"/>
        <end position="102"/>
    </location>
</feature>
<dbReference type="EMBL" id="AEUD01000004">
    <property type="protein sequence ID" value="EGD55899.1"/>
    <property type="molecule type" value="Genomic_DNA"/>
</dbReference>
<organism evidence="2 3">
    <name type="scientific">Gordonia neofelifaecis NRRL B-59395</name>
    <dbReference type="NCBI Taxonomy" id="644548"/>
    <lineage>
        <taxon>Bacteria</taxon>
        <taxon>Bacillati</taxon>
        <taxon>Actinomycetota</taxon>
        <taxon>Actinomycetes</taxon>
        <taxon>Mycobacteriales</taxon>
        <taxon>Gordoniaceae</taxon>
        <taxon>Gordonia</taxon>
    </lineage>
</organism>
<dbReference type="eggNOG" id="ENOG5031WWS">
    <property type="taxonomic scope" value="Bacteria"/>
</dbReference>
<accession>F1YHR1</accession>